<organism evidence="3 4">
    <name type="scientific">Bacteroides uniformis</name>
    <dbReference type="NCBI Taxonomy" id="820"/>
    <lineage>
        <taxon>Bacteria</taxon>
        <taxon>Pseudomonadati</taxon>
        <taxon>Bacteroidota</taxon>
        <taxon>Bacteroidia</taxon>
        <taxon>Bacteroidales</taxon>
        <taxon>Bacteroidaceae</taxon>
        <taxon>Bacteroides</taxon>
    </lineage>
</organism>
<dbReference type="InterPro" id="IPR000415">
    <property type="entry name" value="Nitroreductase-like"/>
</dbReference>
<dbReference type="EMBL" id="AP019724">
    <property type="protein sequence ID" value="BBK88009.1"/>
    <property type="molecule type" value="Genomic_DNA"/>
</dbReference>
<name>A0A4Y1VK57_BACUN</name>
<proteinExistence type="predicted"/>
<evidence type="ECO:0000259" key="2">
    <source>
        <dbReference type="Pfam" id="PF00881"/>
    </source>
</evidence>
<protein>
    <submittedName>
        <fullName evidence="3">NAD(P)H nitroreductase</fullName>
    </submittedName>
</protein>
<evidence type="ECO:0000313" key="3">
    <source>
        <dbReference type="EMBL" id="BBK88009.1"/>
    </source>
</evidence>
<evidence type="ECO:0000313" key="4">
    <source>
        <dbReference type="Proteomes" id="UP000320533"/>
    </source>
</evidence>
<dbReference type="GO" id="GO:0005829">
    <property type="term" value="C:cytosol"/>
    <property type="evidence" value="ECO:0007669"/>
    <property type="project" value="TreeGrafter"/>
</dbReference>
<dbReference type="InterPro" id="IPR050627">
    <property type="entry name" value="Nitroreductase/BluB"/>
</dbReference>
<gene>
    <name evidence="3" type="ORF">Bun01g_23790</name>
</gene>
<feature type="domain" description="Nitroreductase" evidence="2">
    <location>
        <begin position="20"/>
        <end position="178"/>
    </location>
</feature>
<dbReference type="InterPro" id="IPR029479">
    <property type="entry name" value="Nitroreductase"/>
</dbReference>
<dbReference type="PANTHER" id="PTHR23026">
    <property type="entry name" value="NADPH NITROREDUCTASE"/>
    <property type="match status" value="1"/>
</dbReference>
<dbReference type="Gene3D" id="3.40.109.10">
    <property type="entry name" value="NADH Oxidase"/>
    <property type="match status" value="1"/>
</dbReference>
<dbReference type="GO" id="GO:0046857">
    <property type="term" value="F:oxidoreductase activity, acting on other nitrogenous compounds as donors, with NAD or NADP as acceptor"/>
    <property type="evidence" value="ECO:0007669"/>
    <property type="project" value="TreeGrafter"/>
</dbReference>
<dbReference type="KEGG" id="bun:Bun01g_23790"/>
<keyword evidence="1" id="KW-0520">NAD</keyword>
<dbReference type="Proteomes" id="UP000320533">
    <property type="component" value="Chromosome"/>
</dbReference>
<evidence type="ECO:0000256" key="1">
    <source>
        <dbReference type="ARBA" id="ARBA00023027"/>
    </source>
</evidence>
<dbReference type="Pfam" id="PF00881">
    <property type="entry name" value="Nitroreductase"/>
    <property type="match status" value="1"/>
</dbReference>
<dbReference type="PANTHER" id="PTHR23026:SF125">
    <property type="entry name" value="OXYGEN-INSENSITIVE NAD(P)H NITROREDUCTASE"/>
    <property type="match status" value="1"/>
</dbReference>
<accession>A0A4Y1VK57</accession>
<reference evidence="3 4" key="1">
    <citation type="submission" date="2019-06" db="EMBL/GenBank/DDBJ databases">
        <title>Complete genome sequence of Bacteroides uniformis NBRC 113350.</title>
        <authorList>
            <person name="Miura T."/>
            <person name="Furukawa M."/>
            <person name="Shimamura M."/>
            <person name="Ohyama Y."/>
            <person name="Yamazoe A."/>
            <person name="Kawasaki H."/>
        </authorList>
    </citation>
    <scope>NUCLEOTIDE SEQUENCE [LARGE SCALE GENOMIC DNA]</scope>
    <source>
        <strain evidence="3 4">NBRC 113350</strain>
    </source>
</reference>
<dbReference type="GO" id="GO:0046256">
    <property type="term" value="P:2,4,6-trinitrotoluene catabolic process"/>
    <property type="evidence" value="ECO:0007669"/>
    <property type="project" value="TreeGrafter"/>
</dbReference>
<dbReference type="CDD" id="cd02136">
    <property type="entry name" value="PnbA_NfnB-like"/>
    <property type="match status" value="1"/>
</dbReference>
<sequence length="199" mass="22247">MCIINYQFSNKQMNETLQTIKARRSVRAYTEQQVSAEDLNLILEAATYAPSGMHLETWHFTAIQNKEVLEELNDKIKGAFAKSDDLHTRERGHSQTYCCYYHAPTLVIVSNEPDKWWAGMDCACALENIFLAAKSLGIGSCWINQLGQTCDDPDVRAFLTKLGVPESHKVYGCAALGYAPADAPVKEKKVKEGTVTIIR</sequence>
<dbReference type="SUPFAM" id="SSF55469">
    <property type="entry name" value="FMN-dependent nitroreductase-like"/>
    <property type="match status" value="1"/>
</dbReference>
<dbReference type="AlphaFoldDB" id="A0A4Y1VK57"/>